<dbReference type="OrthoDB" id="79171at2759"/>
<protein>
    <recommendedName>
        <fullName evidence="5">Tubulin-specific chaperone A</fullName>
    </recommendedName>
</protein>
<dbReference type="Proteomes" id="UP000504636">
    <property type="component" value="Unplaced"/>
</dbReference>
<reference evidence="4" key="2">
    <citation type="submission" date="2020-04" db="EMBL/GenBank/DDBJ databases">
        <authorList>
            <consortium name="NCBI Genome Project"/>
        </authorList>
    </citation>
    <scope>NUCLEOTIDE SEQUENCE</scope>
    <source>
        <strain evidence="4">CBS 304.34</strain>
    </source>
</reference>
<evidence type="ECO:0000256" key="1">
    <source>
        <dbReference type="SAM" id="Coils"/>
    </source>
</evidence>
<reference evidence="2 4" key="1">
    <citation type="journal article" date="2020" name="Stud. Mycol.">
        <title>101 Dothideomycetes genomes: a test case for predicting lifestyles and emergence of pathogens.</title>
        <authorList>
            <person name="Haridas S."/>
            <person name="Albert R."/>
            <person name="Binder M."/>
            <person name="Bloem J."/>
            <person name="Labutti K."/>
            <person name="Salamov A."/>
            <person name="Andreopoulos B."/>
            <person name="Baker S."/>
            <person name="Barry K."/>
            <person name="Bills G."/>
            <person name="Bluhm B."/>
            <person name="Cannon C."/>
            <person name="Castanera R."/>
            <person name="Culley D."/>
            <person name="Daum C."/>
            <person name="Ezra D."/>
            <person name="Gonzalez J."/>
            <person name="Henrissat B."/>
            <person name="Kuo A."/>
            <person name="Liang C."/>
            <person name="Lipzen A."/>
            <person name="Lutzoni F."/>
            <person name="Magnuson J."/>
            <person name="Mondo S."/>
            <person name="Nolan M."/>
            <person name="Ohm R."/>
            <person name="Pangilinan J."/>
            <person name="Park H.-J."/>
            <person name="Ramirez L."/>
            <person name="Alfaro M."/>
            <person name="Sun H."/>
            <person name="Tritt A."/>
            <person name="Yoshinaga Y."/>
            <person name="Zwiers L.-H."/>
            <person name="Turgeon B."/>
            <person name="Goodwin S."/>
            <person name="Spatafora J."/>
            <person name="Crous P."/>
            <person name="Grigoriev I."/>
        </authorList>
    </citation>
    <scope>NUCLEOTIDE SEQUENCE</scope>
    <source>
        <strain evidence="2 4">CBS 304.34</strain>
    </source>
</reference>
<evidence type="ECO:0008006" key="5">
    <source>
        <dbReference type="Google" id="ProtNLM"/>
    </source>
</evidence>
<sequence>MARTVKDCQADIAEYEKSLAELQAILDTMRDSIKVNPDNIAEFQPLIDLTEPRHKEDEAKLAGLIKELAVLQA</sequence>
<dbReference type="AlphaFoldDB" id="A0A6A6ZCG8"/>
<dbReference type="GeneID" id="54465705"/>
<dbReference type="EMBL" id="MU003692">
    <property type="protein sequence ID" value="KAF2817897.1"/>
    <property type="molecule type" value="Genomic_DNA"/>
</dbReference>
<evidence type="ECO:0000313" key="2">
    <source>
        <dbReference type="EMBL" id="KAF2817897.1"/>
    </source>
</evidence>
<dbReference type="RefSeq" id="XP_033584861.1">
    <property type="nucleotide sequence ID" value="XM_033724812.1"/>
</dbReference>
<evidence type="ECO:0000313" key="3">
    <source>
        <dbReference type="Proteomes" id="UP000504636"/>
    </source>
</evidence>
<name>A0A6A6ZCG8_9PEZI</name>
<proteinExistence type="predicted"/>
<gene>
    <name evidence="2 4" type="ORF">BDZ99DRAFT_514120</name>
</gene>
<feature type="coiled-coil region" evidence="1">
    <location>
        <begin position="5"/>
        <end position="32"/>
    </location>
</feature>
<reference evidence="4" key="3">
    <citation type="submission" date="2025-04" db="UniProtKB">
        <authorList>
            <consortium name="RefSeq"/>
        </authorList>
    </citation>
    <scope>IDENTIFICATION</scope>
    <source>
        <strain evidence="4">CBS 304.34</strain>
    </source>
</reference>
<accession>A0A6A6ZCG8</accession>
<keyword evidence="1" id="KW-0175">Coiled coil</keyword>
<keyword evidence="3" id="KW-1185">Reference proteome</keyword>
<evidence type="ECO:0000313" key="4">
    <source>
        <dbReference type="RefSeq" id="XP_033584861.1"/>
    </source>
</evidence>
<organism evidence="2">
    <name type="scientific">Mytilinidion resinicola</name>
    <dbReference type="NCBI Taxonomy" id="574789"/>
    <lineage>
        <taxon>Eukaryota</taxon>
        <taxon>Fungi</taxon>
        <taxon>Dikarya</taxon>
        <taxon>Ascomycota</taxon>
        <taxon>Pezizomycotina</taxon>
        <taxon>Dothideomycetes</taxon>
        <taxon>Pleosporomycetidae</taxon>
        <taxon>Mytilinidiales</taxon>
        <taxon>Mytilinidiaceae</taxon>
        <taxon>Mytilinidion</taxon>
    </lineage>
</organism>